<sequence>MSRGDNPFAPTGTDPPPSTHFTFTNPNVGQSRVTPVPKDCSVDNQLQNLKYKHPPNKADEGSSPNTSTQYKQMASKKLKPGPISMSELLSSANTFKLRSEDSPRPQRSAPNARLRQEVFKLPHTFAFPPESLDAATTGQRTAARHMSTGNSAMLIVPGKQGSHNHDFTSKASPSSAPFVKPETSVRPDATRAPGGINLGQRRSSSTHNRSAVISRPVTQNLVEEHDVHLVQPRGSLPQATIFSLISDDPQAEPRYQTPIRSSIDPSTPSSERLNREDTGNMRDLRRKCEVYEATQRFDRELIASQSQEIEELLNKSIRAEEEIKRIESKHIAEVKEVTRRAGDSFVKLTDLHEKFSQTSVGQIKELKQGLDTLRQEIQSSMNAVEPLLAGYNQMRSTLRELSEEHEQQTVLSNDEKIRLQQTNDLLRDQLSDRTGNYTESLERERELQVSLSTLGDSHANVAKALSALHEQHNQMSTKYMDSKFAGSTATRQIGELEETITNLTTDNARMKSLLADNEQAFSKKLQVLAEGEDNMRTSLEETCKELNASKSGEQAARSQVHTLLQEKDGLLQSNKLLERDLDLRTQSLDEEHARNQALEQQLNGERRRVEDVRIEIGRLMGELAEKDRVTSTHIRESNTALELCRQREISLTSKVAELNSVASSLQERIKQADKVDVECRTLEKALMEKSAEIERIGIENSQLQSQVVQLELARDAFNEEAKQLREIGAVSREREATIRNELNELGQSLEKYRDMTERLRVSNARAEQSMEEAKTNLEKEKEARKLSEKQYESSLIDLSKLQAEQKNIVDKAAATEMELLLAVGESQERVKKLENDFLEREGELKRLRHELDASNSARDELKKLAAEFQNSIQQARYQHEKIESQENKLTILNNQVSSQKAELRLFEQQLANSDARLAESKADTNVHRMAAESARSSVTAIESKLRQKEHDLEAIQAELQSRRLAQTDTTVDVGATSLLQSKIIEQENAIENLRMKVLELEKNSEIIVERYKGGKLTNPEKDLVGVITAGIVQEKNRIINNLKGELKRRENELETNKAATASLKDSLAKQIKQTGELKVQLESNQTKDPAGWNSFNHKQMAVSSSPLSESLWHAPDHDPPAPDSPEVQSAERTVRNKENEYSQHYDSAHPMKPKAEQHRALVPIRLESGSAVDEIQEFEEPRTGTSHSTSTANRKRVMFNTEPTDDEEQEEHERETKRKTRPRKENKTMGESSGPKQPSNKTDGPSTGTKGKTAKRRKV</sequence>
<evidence type="ECO:0000256" key="1">
    <source>
        <dbReference type="SAM" id="Coils"/>
    </source>
</evidence>
<feature type="coiled-coil region" evidence="1">
    <location>
        <begin position="302"/>
        <end position="329"/>
    </location>
</feature>
<feature type="region of interest" description="Disordered" evidence="2">
    <location>
        <begin position="251"/>
        <end position="278"/>
    </location>
</feature>
<dbReference type="OrthoDB" id="3244604at2759"/>
<gene>
    <name evidence="3" type="ORF">RSOLAG1IB_03634</name>
</gene>
<keyword evidence="1" id="KW-0175">Coiled coil</keyword>
<feature type="coiled-coil region" evidence="1">
    <location>
        <begin position="983"/>
        <end position="1059"/>
    </location>
</feature>
<dbReference type="STRING" id="1108050.A0A0B7FP22"/>
<feature type="region of interest" description="Disordered" evidence="2">
    <location>
        <begin position="1"/>
        <end position="112"/>
    </location>
</feature>
<protein>
    <submittedName>
        <fullName evidence="3">Uncharacterized protein</fullName>
    </submittedName>
</protein>
<feature type="compositionally biased region" description="Polar residues" evidence="2">
    <location>
        <begin position="19"/>
        <end position="33"/>
    </location>
</feature>
<organism evidence="3 4">
    <name type="scientific">Thanatephorus cucumeris (strain AG1-IB / isolate 7/3/14)</name>
    <name type="common">Lettuce bottom rot fungus</name>
    <name type="synonym">Rhizoctonia solani</name>
    <dbReference type="NCBI Taxonomy" id="1108050"/>
    <lineage>
        <taxon>Eukaryota</taxon>
        <taxon>Fungi</taxon>
        <taxon>Dikarya</taxon>
        <taxon>Basidiomycota</taxon>
        <taxon>Agaricomycotina</taxon>
        <taxon>Agaricomycetes</taxon>
        <taxon>Cantharellales</taxon>
        <taxon>Ceratobasidiaceae</taxon>
        <taxon>Rhizoctonia</taxon>
        <taxon>Rhizoctonia solani AG-1</taxon>
    </lineage>
</organism>
<feature type="region of interest" description="Disordered" evidence="2">
    <location>
        <begin position="161"/>
        <end position="211"/>
    </location>
</feature>
<feature type="compositionally biased region" description="Basic and acidic residues" evidence="2">
    <location>
        <begin position="1132"/>
        <end position="1159"/>
    </location>
</feature>
<feature type="compositionally biased region" description="Polar residues" evidence="2">
    <location>
        <begin position="200"/>
        <end position="211"/>
    </location>
</feature>
<feature type="compositionally biased region" description="Polar residues" evidence="2">
    <location>
        <begin position="87"/>
        <end position="96"/>
    </location>
</feature>
<keyword evidence="4" id="KW-1185">Reference proteome</keyword>
<accession>A0A0B7FP22</accession>
<feature type="coiled-coil region" evidence="1">
    <location>
        <begin position="756"/>
        <end position="790"/>
    </location>
</feature>
<feature type="region of interest" description="Disordered" evidence="2">
    <location>
        <begin position="1100"/>
        <end position="1259"/>
    </location>
</feature>
<dbReference type="Proteomes" id="UP000059188">
    <property type="component" value="Unassembled WGS sequence"/>
</dbReference>
<evidence type="ECO:0000313" key="3">
    <source>
        <dbReference type="EMBL" id="CEL59701.1"/>
    </source>
</evidence>
<feature type="compositionally biased region" description="Polar residues" evidence="2">
    <location>
        <begin position="62"/>
        <end position="72"/>
    </location>
</feature>
<dbReference type="EMBL" id="LN679103">
    <property type="protein sequence ID" value="CEL59701.1"/>
    <property type="molecule type" value="Genomic_DNA"/>
</dbReference>
<evidence type="ECO:0000256" key="2">
    <source>
        <dbReference type="SAM" id="MobiDB-lite"/>
    </source>
</evidence>
<feature type="coiled-coil region" evidence="1">
    <location>
        <begin position="830"/>
        <end position="958"/>
    </location>
</feature>
<feature type="coiled-coil region" evidence="1">
    <location>
        <begin position="588"/>
        <end position="615"/>
    </location>
</feature>
<feature type="compositionally biased region" description="Polar residues" evidence="2">
    <location>
        <begin position="258"/>
        <end position="271"/>
    </location>
</feature>
<evidence type="ECO:0000313" key="4">
    <source>
        <dbReference type="Proteomes" id="UP000059188"/>
    </source>
</evidence>
<dbReference type="AlphaFoldDB" id="A0A0B7FP22"/>
<feature type="compositionally biased region" description="Polar residues" evidence="2">
    <location>
        <begin position="1183"/>
        <end position="1192"/>
    </location>
</feature>
<name>A0A0B7FP22_THACB</name>
<proteinExistence type="predicted"/>
<feature type="compositionally biased region" description="Polar residues" evidence="2">
    <location>
        <begin position="1229"/>
        <end position="1246"/>
    </location>
</feature>
<feature type="coiled-coil region" evidence="1">
    <location>
        <begin position="700"/>
        <end position="727"/>
    </location>
</feature>
<reference evidence="3 4" key="1">
    <citation type="submission" date="2014-11" db="EMBL/GenBank/DDBJ databases">
        <authorList>
            <person name="Wibberg Daniel"/>
        </authorList>
    </citation>
    <scope>NUCLEOTIDE SEQUENCE [LARGE SCALE GENOMIC DNA]</scope>
    <source>
        <strain evidence="3">Rhizoctonia solani AG1-IB 7/3/14</strain>
    </source>
</reference>